<feature type="region of interest" description="Disordered" evidence="1">
    <location>
        <begin position="210"/>
        <end position="237"/>
    </location>
</feature>
<evidence type="ECO:0000313" key="3">
    <source>
        <dbReference type="Proteomes" id="UP001244341"/>
    </source>
</evidence>
<evidence type="ECO:0000313" key="2">
    <source>
        <dbReference type="EMBL" id="WIA09131.1"/>
    </source>
</evidence>
<feature type="compositionally biased region" description="Polar residues" evidence="1">
    <location>
        <begin position="89"/>
        <end position="99"/>
    </location>
</feature>
<feature type="region of interest" description="Disordered" evidence="1">
    <location>
        <begin position="255"/>
        <end position="304"/>
    </location>
</feature>
<feature type="compositionally biased region" description="Low complexity" evidence="1">
    <location>
        <begin position="45"/>
        <end position="66"/>
    </location>
</feature>
<protein>
    <submittedName>
        <fullName evidence="2">Uncharacterized protein</fullName>
    </submittedName>
</protein>
<gene>
    <name evidence="2" type="ORF">OEZ85_008543</name>
</gene>
<keyword evidence="3" id="KW-1185">Reference proteome</keyword>
<feature type="compositionally biased region" description="Polar residues" evidence="1">
    <location>
        <begin position="286"/>
        <end position="302"/>
    </location>
</feature>
<sequence>MPLARLMSKLSKRDSANSKGLNDSGAAEMDCDRSPSYAVTAETLSQQQGQRSGSLCRSSLSSASSAEAVQDMSSCSPAERQLKSHTAPPASSNSHLMRSVQSVSGTSAAAAAAAGAVSRTASLRVMRAKGKAALRGQTLGSDEQHDSLDRSMSIEQQQSLGAFAVGSLGSAHSVPHQRAAADPVSLWVATGSITNSQKLPQLLAASGIIPADDDEDDEPLASPLSPGAGHTADADPHCEWEDGVVAGWLDAMDPSELMHDDGELCHSKQQQPRVQQQKQQQLEQQRSSGVSRAERSGSTASATMAAPEVVFGSLLYS</sequence>
<feature type="compositionally biased region" description="Basic and acidic residues" evidence="1">
    <location>
        <begin position="256"/>
        <end position="266"/>
    </location>
</feature>
<evidence type="ECO:0000256" key="1">
    <source>
        <dbReference type="SAM" id="MobiDB-lite"/>
    </source>
</evidence>
<feature type="region of interest" description="Disordered" evidence="1">
    <location>
        <begin position="131"/>
        <end position="150"/>
    </location>
</feature>
<feature type="compositionally biased region" description="Low complexity" evidence="1">
    <location>
        <begin position="269"/>
        <end position="285"/>
    </location>
</feature>
<name>A0ABY8TJ42_TETOB</name>
<accession>A0ABY8TJ42</accession>
<dbReference type="EMBL" id="CP126208">
    <property type="protein sequence ID" value="WIA09131.1"/>
    <property type="molecule type" value="Genomic_DNA"/>
</dbReference>
<organism evidence="2 3">
    <name type="scientific">Tetradesmus obliquus</name>
    <name type="common">Green alga</name>
    <name type="synonym">Acutodesmus obliquus</name>
    <dbReference type="NCBI Taxonomy" id="3088"/>
    <lineage>
        <taxon>Eukaryota</taxon>
        <taxon>Viridiplantae</taxon>
        <taxon>Chlorophyta</taxon>
        <taxon>core chlorophytes</taxon>
        <taxon>Chlorophyceae</taxon>
        <taxon>CS clade</taxon>
        <taxon>Sphaeropleales</taxon>
        <taxon>Scenedesmaceae</taxon>
        <taxon>Tetradesmus</taxon>
    </lineage>
</organism>
<feature type="region of interest" description="Disordered" evidence="1">
    <location>
        <begin position="1"/>
        <end position="99"/>
    </location>
</feature>
<dbReference type="Proteomes" id="UP001244341">
    <property type="component" value="Chromosome 1b"/>
</dbReference>
<proteinExistence type="predicted"/>
<reference evidence="2 3" key="1">
    <citation type="submission" date="2023-05" db="EMBL/GenBank/DDBJ databases">
        <title>A 100% complete, gapless, phased diploid assembly of the Scenedesmus obliquus UTEX 3031 genome.</title>
        <authorList>
            <person name="Biondi T.C."/>
            <person name="Hanschen E.R."/>
            <person name="Kwon T."/>
            <person name="Eng W."/>
            <person name="Kruse C.P.S."/>
            <person name="Koehler S.I."/>
            <person name="Kunde Y."/>
            <person name="Gleasner C.D."/>
            <person name="You Mak K.T."/>
            <person name="Polle J."/>
            <person name="Hovde B.T."/>
            <person name="Starkenburg S.R."/>
        </authorList>
    </citation>
    <scope>NUCLEOTIDE SEQUENCE [LARGE SCALE GENOMIC DNA]</scope>
    <source>
        <strain evidence="2 3">DOE0152z</strain>
    </source>
</reference>